<dbReference type="GO" id="GO:0016020">
    <property type="term" value="C:membrane"/>
    <property type="evidence" value="ECO:0007669"/>
    <property type="project" value="UniProtKB-SubCell"/>
</dbReference>
<keyword evidence="2 5" id="KW-0812">Transmembrane</keyword>
<evidence type="ECO:0000313" key="9">
    <source>
        <dbReference type="Proteomes" id="UP000659654"/>
    </source>
</evidence>
<feature type="transmembrane region" description="Helical" evidence="5">
    <location>
        <begin position="243"/>
        <end position="263"/>
    </location>
</feature>
<dbReference type="Gene3D" id="1.20.1070.10">
    <property type="entry name" value="Rhodopsin 7-helix transmembrane proteins"/>
    <property type="match status" value="1"/>
</dbReference>
<dbReference type="Proteomes" id="UP000095284">
    <property type="component" value="Unplaced"/>
</dbReference>
<proteinExistence type="predicted"/>
<evidence type="ECO:0000256" key="1">
    <source>
        <dbReference type="ARBA" id="ARBA00004370"/>
    </source>
</evidence>
<dbReference type="Pfam" id="PF10320">
    <property type="entry name" value="7TM_GPCR_Srsx"/>
    <property type="match status" value="1"/>
</dbReference>
<feature type="transmembrane region" description="Helical" evidence="5">
    <location>
        <begin position="205"/>
        <end position="231"/>
    </location>
</feature>
<dbReference type="InterPro" id="IPR019424">
    <property type="entry name" value="7TM_GPCR_Srsx"/>
</dbReference>
<protein>
    <submittedName>
        <fullName evidence="7">(pine wood nematode) hypothetical protein</fullName>
    </submittedName>
    <submittedName>
        <fullName evidence="10">G_PROTEIN_RECEP_F1_2 domain-containing protein</fullName>
    </submittedName>
</protein>
<reference evidence="10" key="1">
    <citation type="submission" date="2016-11" db="UniProtKB">
        <authorList>
            <consortium name="WormBaseParasite"/>
        </authorList>
    </citation>
    <scope>IDENTIFICATION</scope>
</reference>
<dbReference type="InterPro" id="IPR017452">
    <property type="entry name" value="GPCR_Rhodpsn_7TM"/>
</dbReference>
<dbReference type="PANTHER" id="PTHR23360:SF16">
    <property type="entry name" value="G-PROTEIN COUPLED RECEPTORS FAMILY 1 PROFILE DOMAIN-CONTAINING PROTEIN"/>
    <property type="match status" value="1"/>
</dbReference>
<dbReference type="CDD" id="cd00637">
    <property type="entry name" value="7tm_classA_rhodopsin-like"/>
    <property type="match status" value="1"/>
</dbReference>
<dbReference type="SMART" id="SM01381">
    <property type="entry name" value="7TM_GPCR_Srsx"/>
    <property type="match status" value="1"/>
</dbReference>
<reference evidence="7" key="2">
    <citation type="submission" date="2020-09" db="EMBL/GenBank/DDBJ databases">
        <authorList>
            <person name="Kikuchi T."/>
        </authorList>
    </citation>
    <scope>NUCLEOTIDE SEQUENCE</scope>
    <source>
        <strain evidence="7">Ka4C1</strain>
    </source>
</reference>
<keyword evidence="9" id="KW-1185">Reference proteome</keyword>
<evidence type="ECO:0000256" key="4">
    <source>
        <dbReference type="ARBA" id="ARBA00023136"/>
    </source>
</evidence>
<name>A0A1I7S5H4_BURXY</name>
<organism evidence="8 10">
    <name type="scientific">Bursaphelenchus xylophilus</name>
    <name type="common">Pinewood nematode worm</name>
    <name type="synonym">Aphelenchoides xylophilus</name>
    <dbReference type="NCBI Taxonomy" id="6326"/>
    <lineage>
        <taxon>Eukaryota</taxon>
        <taxon>Metazoa</taxon>
        <taxon>Ecdysozoa</taxon>
        <taxon>Nematoda</taxon>
        <taxon>Chromadorea</taxon>
        <taxon>Rhabditida</taxon>
        <taxon>Tylenchina</taxon>
        <taxon>Tylenchomorpha</taxon>
        <taxon>Aphelenchoidea</taxon>
        <taxon>Aphelenchoididae</taxon>
        <taxon>Bursaphelenchus</taxon>
    </lineage>
</organism>
<evidence type="ECO:0000256" key="2">
    <source>
        <dbReference type="ARBA" id="ARBA00022692"/>
    </source>
</evidence>
<evidence type="ECO:0000256" key="5">
    <source>
        <dbReference type="SAM" id="Phobius"/>
    </source>
</evidence>
<dbReference type="SUPFAM" id="SSF81321">
    <property type="entry name" value="Family A G protein-coupled receptor-like"/>
    <property type="match status" value="1"/>
</dbReference>
<keyword evidence="4 5" id="KW-0472">Membrane</keyword>
<feature type="domain" description="G-protein coupled receptors family 1 profile" evidence="6">
    <location>
        <begin position="28"/>
        <end position="264"/>
    </location>
</feature>
<dbReference type="EMBL" id="CAJFCV020000005">
    <property type="protein sequence ID" value="CAG9124712.1"/>
    <property type="molecule type" value="Genomic_DNA"/>
</dbReference>
<comment type="subcellular location">
    <subcellularLocation>
        <location evidence="1">Membrane</location>
    </subcellularLocation>
</comment>
<dbReference type="EMBL" id="CAJFDI010000005">
    <property type="protein sequence ID" value="CAD5232376.1"/>
    <property type="molecule type" value="Genomic_DNA"/>
</dbReference>
<dbReference type="GO" id="GO:0004930">
    <property type="term" value="F:G protein-coupled receptor activity"/>
    <property type="evidence" value="ECO:0007669"/>
    <property type="project" value="InterPro"/>
</dbReference>
<keyword evidence="3 5" id="KW-1133">Transmembrane helix</keyword>
<evidence type="ECO:0000313" key="10">
    <source>
        <dbReference type="WBParaSite" id="BXY_0825900.1"/>
    </source>
</evidence>
<evidence type="ECO:0000256" key="3">
    <source>
        <dbReference type="ARBA" id="ARBA00022989"/>
    </source>
</evidence>
<dbReference type="OrthoDB" id="5820127at2759"/>
<accession>A0A1I7S5H4</accession>
<dbReference type="WBParaSite" id="BXY_0825900.1">
    <property type="protein sequence ID" value="BXY_0825900.1"/>
    <property type="gene ID" value="BXY_0825900"/>
</dbReference>
<evidence type="ECO:0000313" key="7">
    <source>
        <dbReference type="EMBL" id="CAD5232376.1"/>
    </source>
</evidence>
<evidence type="ECO:0000313" key="8">
    <source>
        <dbReference type="Proteomes" id="UP000095284"/>
    </source>
</evidence>
<dbReference type="Proteomes" id="UP000582659">
    <property type="component" value="Unassembled WGS sequence"/>
</dbReference>
<feature type="transmembrane region" description="Helical" evidence="5">
    <location>
        <begin position="176"/>
        <end position="193"/>
    </location>
</feature>
<feature type="transmembrane region" description="Helical" evidence="5">
    <location>
        <begin position="12"/>
        <end position="36"/>
    </location>
</feature>
<evidence type="ECO:0000259" key="6">
    <source>
        <dbReference type="PROSITE" id="PS50262"/>
    </source>
</evidence>
<dbReference type="PANTHER" id="PTHR23360">
    <property type="entry name" value="G-PROTEIN COUPLED RECEPTORS FAMILY 1 PROFILE DOMAIN-CONTAINING PROTEIN-RELATED"/>
    <property type="match status" value="1"/>
</dbReference>
<dbReference type="Proteomes" id="UP000659654">
    <property type="component" value="Unassembled WGS sequence"/>
</dbReference>
<sequence>MDKLDPYKWSVLPGVALTIGLAAIGIFGNSNIVWATVRKSRLRSTCNLIIAATALSDVFHQSAHIIFAYFYLSGNPFRRMDFCFHIFAVSAFNICFGAFLVLSIGIDRLICVLLPTTYNQTNKTLYLFFTMVPPTAYSLWILYYCYIEVVDERQVVAMVAEIFVGKAHTYWHSAQAVIYFVTLIVYAWLWFVVKEKAIGSASKRLIKSLSFVMLTLVIGWLFVGAFTVGYGSTHEVVTPSDAYFFHMNLGWLINLGMAANYFIYFHFNDDYRRAFAEQLGILTCGLWKPMEKDVNSTKVFATSRTFTS</sequence>
<dbReference type="PROSITE" id="PS50262">
    <property type="entry name" value="G_PROTEIN_RECEP_F1_2"/>
    <property type="match status" value="1"/>
</dbReference>
<dbReference type="InterPro" id="IPR047130">
    <property type="entry name" value="7TM_GPCR_Srsx_nematod"/>
</dbReference>
<feature type="transmembrane region" description="Helical" evidence="5">
    <location>
        <begin position="84"/>
        <end position="104"/>
    </location>
</feature>
<dbReference type="AlphaFoldDB" id="A0A1I7S5H4"/>
<feature type="transmembrane region" description="Helical" evidence="5">
    <location>
        <begin position="125"/>
        <end position="143"/>
    </location>
</feature>
<dbReference type="InterPro" id="IPR000276">
    <property type="entry name" value="GPCR_Rhodpsn"/>
</dbReference>
<feature type="transmembrane region" description="Helical" evidence="5">
    <location>
        <begin position="48"/>
        <end position="72"/>
    </location>
</feature>
<gene>
    <name evidence="7" type="ORF">BXYJ_LOCUS12467</name>
</gene>